<dbReference type="Proteomes" id="UP001153737">
    <property type="component" value="Chromosome 12"/>
</dbReference>
<dbReference type="InterPro" id="IPR003409">
    <property type="entry name" value="MORN"/>
</dbReference>
<proteinExistence type="predicted"/>
<comment type="subcellular location">
    <subcellularLocation>
        <location evidence="1">Cell projection</location>
        <location evidence="1">Cilium</location>
        <location evidence="1">Flagellum</location>
    </subcellularLocation>
</comment>
<keyword evidence="8" id="KW-1185">Reference proteome</keyword>
<sequence>MGKNDSLFSNSRKLTVDWFREITVPGALTGIPSIRTNAHPGYLRRAVPEETFCTGSTYKGQVDSLGFAGVGTYVYPHGAVYEGYFRDGQFHGEGTITYPNGDYIEGVWVNGKPKNRTFHFHDGLKVEKPWRYCEFPDRRYEDEETRQILDNELPRHNSIKIPPNCYYTGDGYYRPDIGIVYSKNNRVLRVVTKFEEIEIKENFRKEADDHVGYMAKLYEFWTAGRARDIEEIVDKEEAKPSEQRKLSVYASDDQSQSLYSLNFVVN</sequence>
<accession>A0A9N9SAH4</accession>
<keyword evidence="4" id="KW-0282">Flagellum</keyword>
<reference evidence="7" key="1">
    <citation type="submission" date="2022-01" db="EMBL/GenBank/DDBJ databases">
        <authorList>
            <person name="King R."/>
        </authorList>
    </citation>
    <scope>NUCLEOTIDE SEQUENCE</scope>
</reference>
<keyword evidence="3" id="KW-0677">Repeat</keyword>
<dbReference type="Pfam" id="PF02493">
    <property type="entry name" value="MORN"/>
    <property type="match status" value="1"/>
</dbReference>
<dbReference type="PANTHER" id="PTHR46437">
    <property type="entry name" value="MORN REPEAT-CONTAINING PROTEIN 5"/>
    <property type="match status" value="1"/>
</dbReference>
<gene>
    <name evidence="7" type="ORF">PHAECO_LOCUS3336</name>
</gene>
<dbReference type="OrthoDB" id="300500at2759"/>
<evidence type="ECO:0000256" key="4">
    <source>
        <dbReference type="ARBA" id="ARBA00022846"/>
    </source>
</evidence>
<protein>
    <recommendedName>
        <fullName evidence="2">MORN repeat-containing protein 5</fullName>
    </recommendedName>
</protein>
<evidence type="ECO:0000313" key="8">
    <source>
        <dbReference type="Proteomes" id="UP001153737"/>
    </source>
</evidence>
<dbReference type="SMART" id="SM00698">
    <property type="entry name" value="MORN"/>
    <property type="match status" value="1"/>
</dbReference>
<name>A0A9N9SAH4_PHACE</name>
<evidence type="ECO:0000313" key="7">
    <source>
        <dbReference type="EMBL" id="CAG9815717.1"/>
    </source>
</evidence>
<dbReference type="InterPro" id="IPR042814">
    <property type="entry name" value="Morn5"/>
</dbReference>
<evidence type="ECO:0000256" key="5">
    <source>
        <dbReference type="ARBA" id="ARBA00023069"/>
    </source>
</evidence>
<dbReference type="PANTHER" id="PTHR46437:SF1">
    <property type="entry name" value="MORN REPEAT-CONTAINING PROTEIN 5"/>
    <property type="match status" value="1"/>
</dbReference>
<dbReference type="SUPFAM" id="SSF82185">
    <property type="entry name" value="Histone H3 K4-specific methyltransferase SET7/9 N-terminal domain"/>
    <property type="match status" value="1"/>
</dbReference>
<evidence type="ECO:0000256" key="6">
    <source>
        <dbReference type="ARBA" id="ARBA00023273"/>
    </source>
</evidence>
<keyword evidence="6" id="KW-0966">Cell projection</keyword>
<dbReference type="AlphaFoldDB" id="A0A9N9SAH4"/>
<dbReference type="GO" id="GO:0031514">
    <property type="term" value="C:motile cilium"/>
    <property type="evidence" value="ECO:0007669"/>
    <property type="project" value="UniProtKB-SubCell"/>
</dbReference>
<reference evidence="7" key="2">
    <citation type="submission" date="2022-10" db="EMBL/GenBank/DDBJ databases">
        <authorList>
            <consortium name="ENA_rothamsted_submissions"/>
            <consortium name="culmorum"/>
            <person name="King R."/>
        </authorList>
    </citation>
    <scope>NUCLEOTIDE SEQUENCE</scope>
</reference>
<evidence type="ECO:0000256" key="3">
    <source>
        <dbReference type="ARBA" id="ARBA00022737"/>
    </source>
</evidence>
<keyword evidence="5" id="KW-0969">Cilium</keyword>
<dbReference type="Gene3D" id="2.20.110.10">
    <property type="entry name" value="Histone H3 K4-specific methyltransferase SET7/9 N-terminal domain"/>
    <property type="match status" value="1"/>
</dbReference>
<evidence type="ECO:0000256" key="1">
    <source>
        <dbReference type="ARBA" id="ARBA00004230"/>
    </source>
</evidence>
<dbReference type="EMBL" id="OU896718">
    <property type="protein sequence ID" value="CAG9815717.1"/>
    <property type="molecule type" value="Genomic_DNA"/>
</dbReference>
<evidence type="ECO:0000256" key="2">
    <source>
        <dbReference type="ARBA" id="ARBA00016322"/>
    </source>
</evidence>
<organism evidence="7 8">
    <name type="scientific">Phaedon cochleariae</name>
    <name type="common">Mustard beetle</name>
    <dbReference type="NCBI Taxonomy" id="80249"/>
    <lineage>
        <taxon>Eukaryota</taxon>
        <taxon>Metazoa</taxon>
        <taxon>Ecdysozoa</taxon>
        <taxon>Arthropoda</taxon>
        <taxon>Hexapoda</taxon>
        <taxon>Insecta</taxon>
        <taxon>Pterygota</taxon>
        <taxon>Neoptera</taxon>
        <taxon>Endopterygota</taxon>
        <taxon>Coleoptera</taxon>
        <taxon>Polyphaga</taxon>
        <taxon>Cucujiformia</taxon>
        <taxon>Chrysomeloidea</taxon>
        <taxon>Chrysomelidae</taxon>
        <taxon>Chrysomelinae</taxon>
        <taxon>Chrysomelini</taxon>
        <taxon>Phaedon</taxon>
    </lineage>
</organism>